<gene>
    <name evidence="1" type="ORF">PPERSA_09177</name>
</gene>
<dbReference type="InParanoid" id="A0A0V0QWZ2"/>
<proteinExistence type="predicted"/>
<evidence type="ECO:0000313" key="2">
    <source>
        <dbReference type="Proteomes" id="UP000054937"/>
    </source>
</evidence>
<organism evidence="1 2">
    <name type="scientific">Pseudocohnilembus persalinus</name>
    <name type="common">Ciliate</name>
    <dbReference type="NCBI Taxonomy" id="266149"/>
    <lineage>
        <taxon>Eukaryota</taxon>
        <taxon>Sar</taxon>
        <taxon>Alveolata</taxon>
        <taxon>Ciliophora</taxon>
        <taxon>Intramacronucleata</taxon>
        <taxon>Oligohymenophorea</taxon>
        <taxon>Scuticociliatia</taxon>
        <taxon>Philasterida</taxon>
        <taxon>Pseudocohnilembidae</taxon>
        <taxon>Pseudocohnilembus</taxon>
    </lineage>
</organism>
<evidence type="ECO:0000313" key="1">
    <source>
        <dbReference type="EMBL" id="KRX06775.1"/>
    </source>
</evidence>
<accession>A0A0V0QWZ2</accession>
<reference evidence="1 2" key="1">
    <citation type="journal article" date="2015" name="Sci. Rep.">
        <title>Genome of the facultative scuticociliatosis pathogen Pseudocohnilembus persalinus provides insight into its virulence through horizontal gene transfer.</title>
        <authorList>
            <person name="Xiong J."/>
            <person name="Wang G."/>
            <person name="Cheng J."/>
            <person name="Tian M."/>
            <person name="Pan X."/>
            <person name="Warren A."/>
            <person name="Jiang C."/>
            <person name="Yuan D."/>
            <person name="Miao W."/>
        </authorList>
    </citation>
    <scope>NUCLEOTIDE SEQUENCE [LARGE SCALE GENOMIC DNA]</scope>
    <source>
        <strain evidence="1">36N120E</strain>
    </source>
</reference>
<dbReference type="Proteomes" id="UP000054937">
    <property type="component" value="Unassembled WGS sequence"/>
</dbReference>
<keyword evidence="2" id="KW-1185">Reference proteome</keyword>
<protein>
    <submittedName>
        <fullName evidence="1">Uncharacterized protein</fullName>
    </submittedName>
</protein>
<dbReference type="AlphaFoldDB" id="A0A0V0QWZ2"/>
<dbReference type="EMBL" id="LDAU01000092">
    <property type="protein sequence ID" value="KRX06775.1"/>
    <property type="molecule type" value="Genomic_DNA"/>
</dbReference>
<comment type="caution">
    <text evidence="1">The sequence shown here is derived from an EMBL/GenBank/DDBJ whole genome shotgun (WGS) entry which is preliminary data.</text>
</comment>
<sequence>MLKQMDSKLIKKIQKQKYNINIIKNLLNKQIMKQKCQSFKLRRYNNKIINQYNQFQKLKIFSTALSIYNNSQYSQIKRLNIQMRHKIKSKHLKFKSKRIY</sequence>
<name>A0A0V0QWZ2_PSEPJ</name>